<dbReference type="GO" id="GO:0015267">
    <property type="term" value="F:channel activity"/>
    <property type="evidence" value="ECO:0007669"/>
    <property type="project" value="InterPro"/>
</dbReference>
<feature type="transmembrane region" description="Helical" evidence="7">
    <location>
        <begin position="62"/>
        <end position="88"/>
    </location>
</feature>
<evidence type="ECO:0000256" key="1">
    <source>
        <dbReference type="ARBA" id="ARBA00004141"/>
    </source>
</evidence>
<dbReference type="PANTHER" id="PTHR45724:SF21">
    <property type="entry name" value="MAJOR INTRINSIC PROTEIN"/>
    <property type="match status" value="1"/>
</dbReference>
<sequence length="308" mass="33089">MGFELRTSFNKVKTECHETKSFSGTKMKGVNWQQGIEFPKNLVVTSVCYILNSRKSLWAHTFLYLVAVGAALVNNIQSLTIVGIALVWGLAFTATAYAVGHVSGAHFNPAVTIALAAGRRFPCKHVPMYIMSQLSGATLASLTLRLLFNDQNNIQATVTQFSYSTTYIQALTWEFISTFILMFTICGVATDDRASKNIFGIAIGAAVVFTVMVAGPITGASMNPARIFGPATVTGIYKNIWVYTAGPILGAIAATMVYSVLRVPTPVGSDDSVLRSPTSVKSDENASVVHNPVYSSNADLIARTLAQV</sequence>
<keyword evidence="5 7" id="KW-0472">Membrane</keyword>
<feature type="transmembrane region" description="Helical" evidence="7">
    <location>
        <begin position="168"/>
        <end position="186"/>
    </location>
</feature>
<name>A0A4Y1QVB7_PRUDU</name>
<evidence type="ECO:0000256" key="4">
    <source>
        <dbReference type="ARBA" id="ARBA00022989"/>
    </source>
</evidence>
<keyword evidence="4 7" id="KW-1133">Transmembrane helix</keyword>
<keyword evidence="3 6" id="KW-0812">Transmembrane</keyword>
<dbReference type="EMBL" id="AP019297">
    <property type="protein sequence ID" value="BBG95757.1"/>
    <property type="molecule type" value="Genomic_DNA"/>
</dbReference>
<dbReference type="NCBIfam" id="TIGR00861">
    <property type="entry name" value="MIP"/>
    <property type="match status" value="1"/>
</dbReference>
<evidence type="ECO:0000256" key="3">
    <source>
        <dbReference type="ARBA" id="ARBA00022692"/>
    </source>
</evidence>
<dbReference type="Gene3D" id="1.20.1080.10">
    <property type="entry name" value="Glycerol uptake facilitator protein"/>
    <property type="match status" value="1"/>
</dbReference>
<dbReference type="PRINTS" id="PR00783">
    <property type="entry name" value="MINTRINSICP"/>
</dbReference>
<comment type="similarity">
    <text evidence="6">Belongs to the MIP/aquaporin (TC 1.A.8) family.</text>
</comment>
<evidence type="ECO:0000313" key="8">
    <source>
        <dbReference type="EMBL" id="BBG95757.1"/>
    </source>
</evidence>
<gene>
    <name evidence="8" type="ORF">Prudu_004390</name>
</gene>
<dbReference type="InterPro" id="IPR023271">
    <property type="entry name" value="Aquaporin-like"/>
</dbReference>
<accession>A0A4Y1QVB7</accession>
<dbReference type="PANTHER" id="PTHR45724">
    <property type="entry name" value="AQUAPORIN NIP2-1"/>
    <property type="match status" value="1"/>
</dbReference>
<dbReference type="SUPFAM" id="SSF81338">
    <property type="entry name" value="Aquaporin-like"/>
    <property type="match status" value="1"/>
</dbReference>
<reference evidence="8" key="1">
    <citation type="journal article" date="2019" name="Science">
        <title>Mutation of a bHLH transcription factor allowed almond domestication.</title>
        <authorList>
            <person name="Sanchez-Perez R."/>
            <person name="Pavan S."/>
            <person name="Mazzeo R."/>
            <person name="Moldovan C."/>
            <person name="Aiese Cigliano R."/>
            <person name="Del Cueto J."/>
            <person name="Ricciardi F."/>
            <person name="Lotti C."/>
            <person name="Ricciardi L."/>
            <person name="Dicenta F."/>
            <person name="Lopez-Marques R.L."/>
            <person name="Lindberg Moller B."/>
        </authorList>
    </citation>
    <scope>NUCLEOTIDE SEQUENCE</scope>
</reference>
<organism evidence="8">
    <name type="scientific">Prunus dulcis</name>
    <name type="common">Almond</name>
    <name type="synonym">Amygdalus dulcis</name>
    <dbReference type="NCBI Taxonomy" id="3755"/>
    <lineage>
        <taxon>Eukaryota</taxon>
        <taxon>Viridiplantae</taxon>
        <taxon>Streptophyta</taxon>
        <taxon>Embryophyta</taxon>
        <taxon>Tracheophyta</taxon>
        <taxon>Spermatophyta</taxon>
        <taxon>Magnoliopsida</taxon>
        <taxon>eudicotyledons</taxon>
        <taxon>Gunneridae</taxon>
        <taxon>Pentapetalae</taxon>
        <taxon>rosids</taxon>
        <taxon>fabids</taxon>
        <taxon>Rosales</taxon>
        <taxon>Rosaceae</taxon>
        <taxon>Amygdaloideae</taxon>
        <taxon>Amygdaleae</taxon>
        <taxon>Prunus</taxon>
    </lineage>
</organism>
<feature type="transmembrane region" description="Helical" evidence="7">
    <location>
        <begin position="129"/>
        <end position="148"/>
    </location>
</feature>
<dbReference type="GO" id="GO:0016020">
    <property type="term" value="C:membrane"/>
    <property type="evidence" value="ECO:0007669"/>
    <property type="project" value="UniProtKB-SubCell"/>
</dbReference>
<proteinExistence type="inferred from homology"/>
<dbReference type="InterPro" id="IPR000425">
    <property type="entry name" value="MIP"/>
</dbReference>
<evidence type="ECO:0000256" key="5">
    <source>
        <dbReference type="ARBA" id="ARBA00023136"/>
    </source>
</evidence>
<dbReference type="Pfam" id="PF00230">
    <property type="entry name" value="MIP"/>
    <property type="match status" value="1"/>
</dbReference>
<dbReference type="CDD" id="cd00333">
    <property type="entry name" value="MIP"/>
    <property type="match status" value="1"/>
</dbReference>
<dbReference type="AlphaFoldDB" id="A0A4Y1QVB7"/>
<dbReference type="InterPro" id="IPR022357">
    <property type="entry name" value="MIP_CS"/>
</dbReference>
<evidence type="ECO:0000256" key="2">
    <source>
        <dbReference type="ARBA" id="ARBA00022448"/>
    </source>
</evidence>
<feature type="transmembrane region" description="Helical" evidence="7">
    <location>
        <begin position="94"/>
        <end position="117"/>
    </location>
</feature>
<comment type="subcellular location">
    <subcellularLocation>
        <location evidence="1">Membrane</location>
        <topology evidence="1">Multi-pass membrane protein</topology>
    </subcellularLocation>
</comment>
<feature type="transmembrane region" description="Helical" evidence="7">
    <location>
        <begin position="198"/>
        <end position="220"/>
    </location>
</feature>
<evidence type="ECO:0000256" key="6">
    <source>
        <dbReference type="RuleBase" id="RU000477"/>
    </source>
</evidence>
<feature type="transmembrane region" description="Helical" evidence="7">
    <location>
        <begin position="240"/>
        <end position="261"/>
    </location>
</feature>
<keyword evidence="2 6" id="KW-0813">Transport</keyword>
<dbReference type="PROSITE" id="PS00221">
    <property type="entry name" value="MIP"/>
    <property type="match status" value="1"/>
</dbReference>
<dbReference type="InterPro" id="IPR034294">
    <property type="entry name" value="Aquaporin_transptr"/>
</dbReference>
<protein>
    <submittedName>
        <fullName evidence="8">NOD26-like intrinsic protein 1</fullName>
    </submittedName>
</protein>
<evidence type="ECO:0000256" key="7">
    <source>
        <dbReference type="SAM" id="Phobius"/>
    </source>
</evidence>